<organism evidence="1 2">
    <name type="scientific">Streptomyces paradoxus</name>
    <dbReference type="NCBI Taxonomy" id="66375"/>
    <lineage>
        <taxon>Bacteria</taxon>
        <taxon>Bacillati</taxon>
        <taxon>Actinomycetota</taxon>
        <taxon>Actinomycetes</taxon>
        <taxon>Kitasatosporales</taxon>
        <taxon>Streptomycetaceae</taxon>
        <taxon>Streptomyces</taxon>
    </lineage>
</organism>
<reference evidence="1 2" key="1">
    <citation type="submission" date="2020-08" db="EMBL/GenBank/DDBJ databases">
        <title>Genomic Encyclopedia of Type Strains, Phase IV (KMG-IV): sequencing the most valuable type-strain genomes for metagenomic binning, comparative biology and taxonomic classification.</title>
        <authorList>
            <person name="Goeker M."/>
        </authorList>
    </citation>
    <scope>NUCLEOTIDE SEQUENCE [LARGE SCALE GENOMIC DNA]</scope>
    <source>
        <strain evidence="1 2">DSM 43350</strain>
    </source>
</reference>
<keyword evidence="1" id="KW-0413">Isomerase</keyword>
<dbReference type="GO" id="GO:0016853">
    <property type="term" value="F:isomerase activity"/>
    <property type="evidence" value="ECO:0007669"/>
    <property type="project" value="UniProtKB-KW"/>
</dbReference>
<comment type="caution">
    <text evidence="1">The sequence shown here is derived from an EMBL/GenBank/DDBJ whole genome shotgun (WGS) entry which is preliminary data.</text>
</comment>
<dbReference type="Proteomes" id="UP000591537">
    <property type="component" value="Unassembled WGS sequence"/>
</dbReference>
<dbReference type="EMBL" id="JACHGV010000018">
    <property type="protein sequence ID" value="MBB6081414.1"/>
    <property type="molecule type" value="Genomic_DNA"/>
</dbReference>
<protein>
    <submittedName>
        <fullName evidence="1">Isomerase DpgB</fullName>
    </submittedName>
</protein>
<dbReference type="RefSeq" id="WP_184567146.1">
    <property type="nucleotide sequence ID" value="NZ_BAAARS010000017.1"/>
</dbReference>
<name>A0A7W9TIL4_9ACTN</name>
<evidence type="ECO:0000313" key="2">
    <source>
        <dbReference type="Proteomes" id="UP000591537"/>
    </source>
</evidence>
<dbReference type="Gene3D" id="3.90.226.10">
    <property type="entry name" value="2-enoyl-CoA Hydratase, Chain A, domain 1"/>
    <property type="match status" value="1"/>
</dbReference>
<dbReference type="SUPFAM" id="SSF52096">
    <property type="entry name" value="ClpP/crotonase"/>
    <property type="match status" value="1"/>
</dbReference>
<dbReference type="AlphaFoldDB" id="A0A7W9TIL4"/>
<keyword evidence="2" id="KW-1185">Reference proteome</keyword>
<evidence type="ECO:0000313" key="1">
    <source>
        <dbReference type="EMBL" id="MBB6081414.1"/>
    </source>
</evidence>
<dbReference type="NCBIfam" id="NF042431">
    <property type="entry name" value="EnCoAhydt_DpgB"/>
    <property type="match status" value="1"/>
</dbReference>
<sequence length="232" mass="24051">MNAISEIDAQLEADDLVLRIDGTKPLSADAIAAVTAVCNSAEDGAGRDRVIVQVSGTPAAPWAEELTVSLVSKWERALRRLERLPVPTLAVADGGCGGLALDALLATDYRIATGSVRLTVSAAEGTLWPGMALYRLANQSAGTAAIRRAVLFGIPIAAAEALGLHLIDEVSDDVAGSLARITERTGALSGSDLAIRRQMMFDATSTGFEEALGTHLAACDLTLRRAATEAAA</sequence>
<dbReference type="InterPro" id="IPR053545">
    <property type="entry name" value="Enoyl-CoA_hydratase-like"/>
</dbReference>
<gene>
    <name evidence="1" type="ORF">HNR57_007365</name>
</gene>
<proteinExistence type="predicted"/>
<accession>A0A7W9TIL4</accession>
<dbReference type="InterPro" id="IPR029045">
    <property type="entry name" value="ClpP/crotonase-like_dom_sf"/>
</dbReference>